<accession>A0A5A7NX26</accession>
<evidence type="ECO:0000313" key="1">
    <source>
        <dbReference type="EMBL" id="GER25033.1"/>
    </source>
</evidence>
<dbReference type="EMBL" id="BKCP01000001">
    <property type="protein sequence ID" value="GER25033.1"/>
    <property type="molecule type" value="Genomic_DNA"/>
</dbReference>
<keyword evidence="2" id="KW-1185">Reference proteome</keyword>
<name>A0A5A7NX26_STRAF</name>
<organism evidence="1 2">
    <name type="scientific">Striga asiatica</name>
    <name type="common">Asiatic witchweed</name>
    <name type="synonym">Buchnera asiatica</name>
    <dbReference type="NCBI Taxonomy" id="4170"/>
    <lineage>
        <taxon>Eukaryota</taxon>
        <taxon>Viridiplantae</taxon>
        <taxon>Streptophyta</taxon>
        <taxon>Embryophyta</taxon>
        <taxon>Tracheophyta</taxon>
        <taxon>Spermatophyta</taxon>
        <taxon>Magnoliopsida</taxon>
        <taxon>eudicotyledons</taxon>
        <taxon>Gunneridae</taxon>
        <taxon>Pentapetalae</taxon>
        <taxon>asterids</taxon>
        <taxon>lamiids</taxon>
        <taxon>Lamiales</taxon>
        <taxon>Orobanchaceae</taxon>
        <taxon>Buchnereae</taxon>
        <taxon>Striga</taxon>
    </lineage>
</organism>
<dbReference type="AlphaFoldDB" id="A0A5A7NX26"/>
<sequence>MLTAHFPHGLAPTEKVTDVHRPHVLDPHWFHQMRKLHLLSCCYSGHLRWPRLRAAYLKLVIRCVLLIKTAGKLGGGGVAISAEVVPYLLNAVFASVSIADYRPTPIWTFELEFHNGKGSSPEENEKWKLSLSAFDEPDNQNVGIRYDSQEYHYVTALVSSVKSLFSARILLEIAPPENDQTPSILLECPLDADSDKLHT</sequence>
<comment type="caution">
    <text evidence="1">The sequence shown here is derived from an EMBL/GenBank/DDBJ whole genome shotgun (WGS) entry which is preliminary data.</text>
</comment>
<protein>
    <submittedName>
        <fullName evidence="1">Structural molecules</fullName>
    </submittedName>
</protein>
<proteinExistence type="predicted"/>
<gene>
    <name evidence="1" type="ORF">STAS_00580</name>
</gene>
<reference evidence="2" key="1">
    <citation type="journal article" date="2019" name="Curr. Biol.">
        <title>Genome Sequence of Striga asiatica Provides Insight into the Evolution of Plant Parasitism.</title>
        <authorList>
            <person name="Yoshida S."/>
            <person name="Kim S."/>
            <person name="Wafula E.K."/>
            <person name="Tanskanen J."/>
            <person name="Kim Y.M."/>
            <person name="Honaas L."/>
            <person name="Yang Z."/>
            <person name="Spallek T."/>
            <person name="Conn C.E."/>
            <person name="Ichihashi Y."/>
            <person name="Cheong K."/>
            <person name="Cui S."/>
            <person name="Der J.P."/>
            <person name="Gundlach H."/>
            <person name="Jiao Y."/>
            <person name="Hori C."/>
            <person name="Ishida J.K."/>
            <person name="Kasahara H."/>
            <person name="Kiba T."/>
            <person name="Kim M.S."/>
            <person name="Koo N."/>
            <person name="Laohavisit A."/>
            <person name="Lee Y.H."/>
            <person name="Lumba S."/>
            <person name="McCourt P."/>
            <person name="Mortimer J.C."/>
            <person name="Mutuku J.M."/>
            <person name="Nomura T."/>
            <person name="Sasaki-Sekimoto Y."/>
            <person name="Seto Y."/>
            <person name="Wang Y."/>
            <person name="Wakatake T."/>
            <person name="Sakakibara H."/>
            <person name="Demura T."/>
            <person name="Yamaguchi S."/>
            <person name="Yoneyama K."/>
            <person name="Manabe R.I."/>
            <person name="Nelson D.C."/>
            <person name="Schulman A.H."/>
            <person name="Timko M.P."/>
            <person name="dePamphilis C.W."/>
            <person name="Choi D."/>
            <person name="Shirasu K."/>
        </authorList>
    </citation>
    <scope>NUCLEOTIDE SEQUENCE [LARGE SCALE GENOMIC DNA]</scope>
    <source>
        <strain evidence="2">cv. UVA1</strain>
    </source>
</reference>
<dbReference type="Proteomes" id="UP000325081">
    <property type="component" value="Unassembled WGS sequence"/>
</dbReference>
<evidence type="ECO:0000313" key="2">
    <source>
        <dbReference type="Proteomes" id="UP000325081"/>
    </source>
</evidence>